<evidence type="ECO:0000313" key="3">
    <source>
        <dbReference type="Proteomes" id="UP000237798"/>
    </source>
</evidence>
<accession>A0A2T0BLD7</accession>
<reference evidence="2 3" key="1">
    <citation type="submission" date="2018-03" db="EMBL/GenBank/DDBJ databases">
        <title>Genome sequence of Clostridium luticellarii DSM 29923.</title>
        <authorList>
            <person name="Poehlein A."/>
            <person name="Daniel R."/>
        </authorList>
    </citation>
    <scope>NUCLEOTIDE SEQUENCE [LARGE SCALE GENOMIC DNA]</scope>
    <source>
        <strain evidence="2 3">DSM 29923</strain>
    </source>
</reference>
<dbReference type="SUPFAM" id="SSF50475">
    <property type="entry name" value="FMN-binding split barrel"/>
    <property type="match status" value="1"/>
</dbReference>
<dbReference type="InterPro" id="IPR011576">
    <property type="entry name" value="Pyridox_Oxase_N"/>
</dbReference>
<dbReference type="InterPro" id="IPR012349">
    <property type="entry name" value="Split_barrel_FMN-bd"/>
</dbReference>
<dbReference type="Proteomes" id="UP000237798">
    <property type="component" value="Unassembled WGS sequence"/>
</dbReference>
<dbReference type="AlphaFoldDB" id="A0A2T0BLD7"/>
<dbReference type="Gene3D" id="2.30.110.10">
    <property type="entry name" value="Electron Transport, Fmn-binding Protein, Chain A"/>
    <property type="match status" value="1"/>
</dbReference>
<evidence type="ECO:0000259" key="1">
    <source>
        <dbReference type="Pfam" id="PF01243"/>
    </source>
</evidence>
<organism evidence="2 3">
    <name type="scientific">Clostridium luticellarii</name>
    <dbReference type="NCBI Taxonomy" id="1691940"/>
    <lineage>
        <taxon>Bacteria</taxon>
        <taxon>Bacillati</taxon>
        <taxon>Bacillota</taxon>
        <taxon>Clostridia</taxon>
        <taxon>Eubacteriales</taxon>
        <taxon>Clostridiaceae</taxon>
        <taxon>Clostridium</taxon>
    </lineage>
</organism>
<comment type="caution">
    <text evidence="2">The sequence shown here is derived from an EMBL/GenBank/DDBJ whole genome shotgun (WGS) entry which is preliminary data.</text>
</comment>
<dbReference type="Pfam" id="PF01243">
    <property type="entry name" value="PNPOx_N"/>
    <property type="match status" value="1"/>
</dbReference>
<dbReference type="OrthoDB" id="1954731at2"/>
<dbReference type="RefSeq" id="WP_106009940.1">
    <property type="nucleotide sequence ID" value="NZ_JALCPJ010000021.1"/>
</dbReference>
<sequence length="102" mass="10770">MVINSEVKSVIKNSAFLSLVTLGSDGTPHPIIAGKGEVVNDTIVFGIYKMEKTQKNLAVNPNAWVVAATTIDGNPKGYRLAGTAAAKDKQLIFTPSKAEALI</sequence>
<dbReference type="EMBL" id="PVXP01000035">
    <property type="protein sequence ID" value="PRR84706.1"/>
    <property type="molecule type" value="Genomic_DNA"/>
</dbReference>
<keyword evidence="3" id="KW-1185">Reference proteome</keyword>
<evidence type="ECO:0000313" key="2">
    <source>
        <dbReference type="EMBL" id="PRR84706.1"/>
    </source>
</evidence>
<gene>
    <name evidence="2" type="ORF">CLLU_23220</name>
</gene>
<proteinExistence type="predicted"/>
<name>A0A2T0BLD7_9CLOT</name>
<feature type="domain" description="Pyridoxamine 5'-phosphate oxidase N-terminal" evidence="1">
    <location>
        <begin position="5"/>
        <end position="86"/>
    </location>
</feature>
<protein>
    <submittedName>
        <fullName evidence="2">Pyridoxamine 5'-phosphate oxidase</fullName>
    </submittedName>
</protein>